<evidence type="ECO:0008006" key="4">
    <source>
        <dbReference type="Google" id="ProtNLM"/>
    </source>
</evidence>
<feature type="compositionally biased region" description="Basic residues" evidence="1">
    <location>
        <begin position="248"/>
        <end position="264"/>
    </location>
</feature>
<comment type="caution">
    <text evidence="2">The sequence shown here is derived from an EMBL/GenBank/DDBJ whole genome shotgun (WGS) entry which is preliminary data.</text>
</comment>
<gene>
    <name evidence="2" type="ORF">ANN_05034</name>
</gene>
<dbReference type="PANTHER" id="PTHR45913:SF21">
    <property type="entry name" value="DUF4371 DOMAIN-CONTAINING PROTEIN"/>
    <property type="match status" value="1"/>
</dbReference>
<protein>
    <recommendedName>
        <fullName evidence="4">DUF4371 domain-containing protein</fullName>
    </recommendedName>
</protein>
<evidence type="ECO:0000313" key="3">
    <source>
        <dbReference type="Proteomes" id="UP001148838"/>
    </source>
</evidence>
<reference evidence="2 3" key="1">
    <citation type="journal article" date="2022" name="Allergy">
        <title>Genome assembly and annotation of Periplaneta americana reveal a comprehensive cockroach allergen profile.</title>
        <authorList>
            <person name="Wang L."/>
            <person name="Xiong Q."/>
            <person name="Saelim N."/>
            <person name="Wang L."/>
            <person name="Nong W."/>
            <person name="Wan A.T."/>
            <person name="Shi M."/>
            <person name="Liu X."/>
            <person name="Cao Q."/>
            <person name="Hui J.H.L."/>
            <person name="Sookrung N."/>
            <person name="Leung T.F."/>
            <person name="Tungtrongchitr A."/>
            <person name="Tsui S.K.W."/>
        </authorList>
    </citation>
    <scope>NUCLEOTIDE SEQUENCE [LARGE SCALE GENOMIC DNA]</scope>
    <source>
        <strain evidence="2">PWHHKU_190912</strain>
    </source>
</reference>
<sequence>MDPKQQQKKRDQQGISPVNILRASYRVAKLIAENNKPFSDGEFAKDLIVTAAEEVCPSMINSFKTLSLGRTAIVCRIAEINSDIEDQLRSMIKGLTCYALALDECTDFKHTAQLAIFLRGLDNELNVFEEFLDLVPIKGHTSGEDIFEALHMVACKHELSWEKLVSLTTDGAPSMIGHSRGLMGQFYAFLNEIGIPRNSVKMIHCIIHREALCAKSANLANEMSVVDVQLQDGKIQSLDVETGQRPNSMRKKKKKKEKKKKKTKHMELANSTKYP</sequence>
<evidence type="ECO:0000313" key="2">
    <source>
        <dbReference type="EMBL" id="KAJ4443366.1"/>
    </source>
</evidence>
<organism evidence="2 3">
    <name type="scientific">Periplaneta americana</name>
    <name type="common">American cockroach</name>
    <name type="synonym">Blatta americana</name>
    <dbReference type="NCBI Taxonomy" id="6978"/>
    <lineage>
        <taxon>Eukaryota</taxon>
        <taxon>Metazoa</taxon>
        <taxon>Ecdysozoa</taxon>
        <taxon>Arthropoda</taxon>
        <taxon>Hexapoda</taxon>
        <taxon>Insecta</taxon>
        <taxon>Pterygota</taxon>
        <taxon>Neoptera</taxon>
        <taxon>Polyneoptera</taxon>
        <taxon>Dictyoptera</taxon>
        <taxon>Blattodea</taxon>
        <taxon>Blattoidea</taxon>
        <taxon>Blattidae</taxon>
        <taxon>Blattinae</taxon>
        <taxon>Periplaneta</taxon>
    </lineage>
</organism>
<keyword evidence="3" id="KW-1185">Reference proteome</keyword>
<name>A0ABQ8T9Z8_PERAM</name>
<accession>A0ABQ8T9Z8</accession>
<dbReference type="PANTHER" id="PTHR45913">
    <property type="entry name" value="EPM2A-INTERACTING PROTEIN 1"/>
    <property type="match status" value="1"/>
</dbReference>
<dbReference type="Proteomes" id="UP001148838">
    <property type="component" value="Unassembled WGS sequence"/>
</dbReference>
<feature type="region of interest" description="Disordered" evidence="1">
    <location>
        <begin position="238"/>
        <end position="275"/>
    </location>
</feature>
<evidence type="ECO:0000256" key="1">
    <source>
        <dbReference type="SAM" id="MobiDB-lite"/>
    </source>
</evidence>
<dbReference type="EMBL" id="JAJSOF020000013">
    <property type="protein sequence ID" value="KAJ4443366.1"/>
    <property type="molecule type" value="Genomic_DNA"/>
</dbReference>
<proteinExistence type="predicted"/>